<sequence length="606" mass="68253">MMNIIQYTSLFFAGYFILSSADPITIEVSWSAKDYPLHTTPSLQIVTNPLVSRQFSPVSKKIFDNLAQLNAEYTRFAAWFPYPKMAVAELDPPSGLAQCGNAGESYPVQLSCRKSGGTISSIDFASYGTATGACGQMKQGTCHATTTMDIVKQACLGQQECSVPASYQIFGDPCFGTHKRLLVQIQCNPPQNNTYWNFTYVDPMFQDFLQATDGHSRIVMFSTQPTWLFKLDTPHIYPDNVTETDWGYPQGTQFVDDTMQALGDYYGRLTAWYTRGGFIDEYGDRHVSNYSYKWDYTEIFNEIEAEHQMTPEVYTRAYDAVIQGIRRHTNNTEMKYVGMALSGHYEFNWYRYFLNHSNHAPDIPLDMISYHFYASSKTRTDPLDYEAFFPQLDTFTDEIRQIEVIRKELSPETRTTIDELGIILPDDNTPGAPQFPLVFWNAGAAYYAYAWGKISRQGIDVVGHSQLVGYPNLPDLQLEPQFPSVAMLNWTTGEGTAKYWVSKLLINTTDIDNDQAVITRTSDVGEKNLFSQAFVTKNGRRWVLMVNKRFADINVVLSGCTGGTMQVVNEASGFGPATVSKLTSDQILLSAFAVAVVHMPDSELMI</sequence>
<dbReference type="Proteomes" id="UP000663832">
    <property type="component" value="Unassembled WGS sequence"/>
</dbReference>
<dbReference type="Proteomes" id="UP000663877">
    <property type="component" value="Unassembled WGS sequence"/>
</dbReference>
<evidence type="ECO:0000256" key="1">
    <source>
        <dbReference type="SAM" id="SignalP"/>
    </source>
</evidence>
<dbReference type="SUPFAM" id="SSF51445">
    <property type="entry name" value="(Trans)glycosidases"/>
    <property type="match status" value="1"/>
</dbReference>
<evidence type="ECO:0000259" key="2">
    <source>
        <dbReference type="PROSITE" id="PS50228"/>
    </source>
</evidence>
<dbReference type="InterPro" id="IPR017853">
    <property type="entry name" value="GH"/>
</dbReference>
<dbReference type="Gene3D" id="3.20.20.80">
    <property type="entry name" value="Glycosidases"/>
    <property type="match status" value="1"/>
</dbReference>
<dbReference type="InterPro" id="IPR000922">
    <property type="entry name" value="Lectin_gal-bd_dom"/>
</dbReference>
<dbReference type="InterPro" id="IPR043159">
    <property type="entry name" value="Lectin_gal-bd_sf"/>
</dbReference>
<protein>
    <recommendedName>
        <fullName evidence="2">SUEL-type lectin domain-containing protein</fullName>
    </recommendedName>
</protein>
<dbReference type="EMBL" id="CAJNOI010000102">
    <property type="protein sequence ID" value="CAF1061441.1"/>
    <property type="molecule type" value="Genomic_DNA"/>
</dbReference>
<feature type="domain" description="SUEL-type lectin" evidence="2">
    <location>
        <begin position="102"/>
        <end position="188"/>
    </location>
</feature>
<dbReference type="Pfam" id="PF02140">
    <property type="entry name" value="SUEL_Lectin"/>
    <property type="match status" value="1"/>
</dbReference>
<evidence type="ECO:0000313" key="4">
    <source>
        <dbReference type="EMBL" id="CAF1159820.1"/>
    </source>
</evidence>
<dbReference type="OrthoDB" id="1100386at2759"/>
<feature type="signal peptide" evidence="1">
    <location>
        <begin position="1"/>
        <end position="21"/>
    </location>
</feature>
<accession>A0A814TD31</accession>
<dbReference type="GO" id="GO:0030246">
    <property type="term" value="F:carbohydrate binding"/>
    <property type="evidence" value="ECO:0007669"/>
    <property type="project" value="InterPro"/>
</dbReference>
<keyword evidence="1" id="KW-0732">Signal</keyword>
<proteinExistence type="predicted"/>
<organism evidence="4 5">
    <name type="scientific">Adineta steineri</name>
    <dbReference type="NCBI Taxonomy" id="433720"/>
    <lineage>
        <taxon>Eukaryota</taxon>
        <taxon>Metazoa</taxon>
        <taxon>Spiralia</taxon>
        <taxon>Gnathifera</taxon>
        <taxon>Rotifera</taxon>
        <taxon>Eurotatoria</taxon>
        <taxon>Bdelloidea</taxon>
        <taxon>Adinetida</taxon>
        <taxon>Adinetidae</taxon>
        <taxon>Adineta</taxon>
    </lineage>
</organism>
<gene>
    <name evidence="3" type="ORF">BJG266_LOCUS19187</name>
    <name evidence="4" type="ORF">QVE165_LOCUS23489</name>
</gene>
<evidence type="ECO:0000313" key="3">
    <source>
        <dbReference type="EMBL" id="CAF1061441.1"/>
    </source>
</evidence>
<dbReference type="CDD" id="cd22842">
    <property type="entry name" value="Gal_Rha_Lectin_BGal"/>
    <property type="match status" value="1"/>
</dbReference>
<keyword evidence="5" id="KW-1185">Reference proteome</keyword>
<name>A0A814TD31_9BILA</name>
<evidence type="ECO:0000313" key="5">
    <source>
        <dbReference type="Proteomes" id="UP000663832"/>
    </source>
</evidence>
<comment type="caution">
    <text evidence="4">The sequence shown here is derived from an EMBL/GenBank/DDBJ whole genome shotgun (WGS) entry which is preliminary data.</text>
</comment>
<dbReference type="EMBL" id="CAJNOM010000160">
    <property type="protein sequence ID" value="CAF1159820.1"/>
    <property type="molecule type" value="Genomic_DNA"/>
</dbReference>
<dbReference type="PANTHER" id="PTHR46780">
    <property type="entry name" value="PROTEIN EVA-1"/>
    <property type="match status" value="1"/>
</dbReference>
<dbReference type="Gene3D" id="2.60.120.740">
    <property type="match status" value="1"/>
</dbReference>
<dbReference type="AlphaFoldDB" id="A0A814TD31"/>
<feature type="chain" id="PRO_5035602909" description="SUEL-type lectin domain-containing protein" evidence="1">
    <location>
        <begin position="22"/>
        <end position="606"/>
    </location>
</feature>
<reference evidence="4" key="1">
    <citation type="submission" date="2021-02" db="EMBL/GenBank/DDBJ databases">
        <authorList>
            <person name="Nowell W R."/>
        </authorList>
    </citation>
    <scope>NUCLEOTIDE SEQUENCE</scope>
</reference>
<dbReference type="PROSITE" id="PS50228">
    <property type="entry name" value="SUEL_LECTIN"/>
    <property type="match status" value="1"/>
</dbReference>